<evidence type="ECO:0000313" key="1">
    <source>
        <dbReference type="EMBL" id="MBK0393474.1"/>
    </source>
</evidence>
<reference evidence="1" key="1">
    <citation type="submission" date="2020-12" db="EMBL/GenBank/DDBJ databases">
        <title>Ramlibacter sp. nov., isolated from a freshwater alga, Cryptomonas.</title>
        <authorList>
            <person name="Kim H.M."/>
            <person name="Jeon C.O."/>
        </authorList>
    </citation>
    <scope>NUCLEOTIDE SEQUENCE</scope>
    <source>
        <strain evidence="1">CrO1</strain>
    </source>
</reference>
<comment type="caution">
    <text evidence="1">The sequence shown here is derived from an EMBL/GenBank/DDBJ whole genome shotgun (WGS) entry which is preliminary data.</text>
</comment>
<proteinExistence type="predicted"/>
<dbReference type="SUPFAM" id="SSF109854">
    <property type="entry name" value="DinB/YfiT-like putative metalloenzymes"/>
    <property type="match status" value="1"/>
</dbReference>
<organism evidence="1 2">
    <name type="scientific">Ramlibacter algicola</name>
    <dbReference type="NCBI Taxonomy" id="2795217"/>
    <lineage>
        <taxon>Bacteria</taxon>
        <taxon>Pseudomonadati</taxon>
        <taxon>Pseudomonadota</taxon>
        <taxon>Betaproteobacteria</taxon>
        <taxon>Burkholderiales</taxon>
        <taxon>Comamonadaceae</taxon>
        <taxon>Ramlibacter</taxon>
    </lineage>
</organism>
<protein>
    <submittedName>
        <fullName evidence="1">DUF1993 domain-containing protein</fullName>
    </submittedName>
</protein>
<dbReference type="RefSeq" id="WP_200788439.1">
    <property type="nucleotide sequence ID" value="NZ_JAEDAO010000001.1"/>
</dbReference>
<evidence type="ECO:0000313" key="2">
    <source>
        <dbReference type="Proteomes" id="UP000617041"/>
    </source>
</evidence>
<dbReference type="Proteomes" id="UP000617041">
    <property type="component" value="Unassembled WGS sequence"/>
</dbReference>
<dbReference type="PANTHER" id="PTHR36922">
    <property type="entry name" value="BLL2446 PROTEIN"/>
    <property type="match status" value="1"/>
</dbReference>
<dbReference type="PANTHER" id="PTHR36922:SF1">
    <property type="entry name" value="DUF1993 DOMAIN-CONTAINING PROTEIN"/>
    <property type="match status" value="1"/>
</dbReference>
<dbReference type="EMBL" id="JAEDAO010000001">
    <property type="protein sequence ID" value="MBK0393474.1"/>
    <property type="molecule type" value="Genomic_DNA"/>
</dbReference>
<dbReference type="InterPro" id="IPR034660">
    <property type="entry name" value="DinB/YfiT-like"/>
</dbReference>
<dbReference type="AlphaFoldDB" id="A0A934UR85"/>
<dbReference type="Pfam" id="PF09351">
    <property type="entry name" value="DUF1993"/>
    <property type="match status" value="1"/>
</dbReference>
<dbReference type="InterPro" id="IPR018531">
    <property type="entry name" value="DUF1993"/>
</dbReference>
<name>A0A934UR85_9BURK</name>
<accession>A0A934UR85</accession>
<dbReference type="Gene3D" id="1.20.120.450">
    <property type="entry name" value="dinb family like domain"/>
    <property type="match status" value="1"/>
</dbReference>
<keyword evidence="2" id="KW-1185">Reference proteome</keyword>
<gene>
    <name evidence="1" type="ORF">I8E28_12805</name>
</gene>
<sequence length="171" mass="19081">MPITMSSASVPTFRNTLRNLDHILDKAAAHAQARKFDPVNLTSFRLAPDMLPFTSQVQIACDAAKNCVARLSGVEAPRFEDNEKTFEELRARIAKTLAWLESVPADRLDGTEDKDITFPVGRETTRTMKGEAYLKHWAIPNFFFHVGMAYAILRHNGVELGKSDYLAGAAR</sequence>